<dbReference type="Proteomes" id="UP001275436">
    <property type="component" value="Unassembled WGS sequence"/>
</dbReference>
<feature type="transmembrane region" description="Helical" evidence="5">
    <location>
        <begin position="103"/>
        <end position="132"/>
    </location>
</feature>
<reference evidence="7 8" key="1">
    <citation type="submission" date="2023-02" db="EMBL/GenBank/DDBJ databases">
        <title>Oceanobacillus kimchii IFOP_LL358 isolated form Alexandrium catenella lab strain.</title>
        <authorList>
            <person name="Gajardo G."/>
            <person name="Ueki S."/>
            <person name="Maruyama F."/>
        </authorList>
    </citation>
    <scope>NUCLEOTIDE SEQUENCE [LARGE SCALE GENOMIC DNA]</scope>
    <source>
        <strain evidence="7 8">IFOP_LL358</strain>
    </source>
</reference>
<keyword evidence="5" id="KW-1003">Cell membrane</keyword>
<feature type="transmembrane region" description="Helical" evidence="5">
    <location>
        <begin position="59"/>
        <end position="82"/>
    </location>
</feature>
<feature type="transmembrane region" description="Helical" evidence="5">
    <location>
        <begin position="171"/>
        <end position="192"/>
    </location>
</feature>
<protein>
    <recommendedName>
        <fullName evidence="5">Transport permease protein</fullName>
    </recommendedName>
</protein>
<keyword evidence="4 5" id="KW-0472">Membrane</keyword>
<keyword evidence="8" id="KW-1185">Reference proteome</keyword>
<dbReference type="InterPro" id="IPR051784">
    <property type="entry name" value="Nod_factor_ABC_transporter"/>
</dbReference>
<evidence type="ECO:0000256" key="1">
    <source>
        <dbReference type="ARBA" id="ARBA00004141"/>
    </source>
</evidence>
<evidence type="ECO:0000313" key="8">
    <source>
        <dbReference type="Proteomes" id="UP001275436"/>
    </source>
</evidence>
<dbReference type="PANTHER" id="PTHR43229">
    <property type="entry name" value="NODULATION PROTEIN J"/>
    <property type="match status" value="1"/>
</dbReference>
<keyword evidence="3 5" id="KW-1133">Transmembrane helix</keyword>
<gene>
    <name evidence="7" type="ORF">MACH08_03360</name>
</gene>
<evidence type="ECO:0000259" key="6">
    <source>
        <dbReference type="PROSITE" id="PS51012"/>
    </source>
</evidence>
<comment type="similarity">
    <text evidence="5">Belongs to the ABC-2 integral membrane protein family.</text>
</comment>
<feature type="transmembrane region" description="Helical" evidence="5">
    <location>
        <begin position="223"/>
        <end position="242"/>
    </location>
</feature>
<comment type="caution">
    <text evidence="7">The sequence shown here is derived from an EMBL/GenBank/DDBJ whole genome shotgun (WGS) entry which is preliminary data.</text>
</comment>
<comment type="subcellular location">
    <subcellularLocation>
        <location evidence="5">Cell membrane</location>
        <topology evidence="5">Multi-pass membrane protein</topology>
    </subcellularLocation>
    <subcellularLocation>
        <location evidence="1">Membrane</location>
        <topology evidence="1">Multi-pass membrane protein</topology>
    </subcellularLocation>
</comment>
<evidence type="ECO:0000256" key="4">
    <source>
        <dbReference type="ARBA" id="ARBA00023136"/>
    </source>
</evidence>
<evidence type="ECO:0000256" key="2">
    <source>
        <dbReference type="ARBA" id="ARBA00022692"/>
    </source>
</evidence>
<feature type="transmembrane region" description="Helical" evidence="5">
    <location>
        <begin position="24"/>
        <end position="47"/>
    </location>
</feature>
<keyword evidence="2 5" id="KW-0812">Transmembrane</keyword>
<evidence type="ECO:0000256" key="5">
    <source>
        <dbReference type="RuleBase" id="RU361157"/>
    </source>
</evidence>
<dbReference type="InterPro" id="IPR047817">
    <property type="entry name" value="ABC2_TM_bact-type"/>
</dbReference>
<sequence>MKEMAIIQNLVVVGLKEITRDPKILFFSMIFPLFFLGLFYGMSFVIPSSEVMEMTMIEFMFPGILMMAFASIGFLGTSVPIIEMRQKGVLKTFRTTPLKENTFVLSQVIVRLVLACIQLVIFVVIGVFLNMIDMSNLLLFLVISLLGICMFLIFGFLFGGLFNHVELASGVLSFLMVPLIMLSGAMLPLYILPDVFQTISYFIPITYLTDIYHQFLFGVEGNIPIIADVLIIIGISVIFYWLTVKTFKWN</sequence>
<dbReference type="InterPro" id="IPR000412">
    <property type="entry name" value="ABC_2_transport"/>
</dbReference>
<dbReference type="RefSeq" id="WP_017795351.1">
    <property type="nucleotide sequence ID" value="NZ_CP183888.1"/>
</dbReference>
<evidence type="ECO:0000313" key="7">
    <source>
        <dbReference type="EMBL" id="GLO64552.1"/>
    </source>
</evidence>
<dbReference type="EMBL" id="BSKO01000001">
    <property type="protein sequence ID" value="GLO64552.1"/>
    <property type="molecule type" value="Genomic_DNA"/>
</dbReference>
<accession>A0ABQ5TEV8</accession>
<name>A0ABQ5TEV8_9BACI</name>
<dbReference type="InterPro" id="IPR013525">
    <property type="entry name" value="ABC2_TM"/>
</dbReference>
<keyword evidence="5" id="KW-0813">Transport</keyword>
<proteinExistence type="inferred from homology"/>
<dbReference type="Pfam" id="PF01061">
    <property type="entry name" value="ABC2_membrane"/>
    <property type="match status" value="1"/>
</dbReference>
<dbReference type="PROSITE" id="PS51012">
    <property type="entry name" value="ABC_TM2"/>
    <property type="match status" value="1"/>
</dbReference>
<dbReference type="PIRSF" id="PIRSF006648">
    <property type="entry name" value="DrrB"/>
    <property type="match status" value="1"/>
</dbReference>
<dbReference type="PANTHER" id="PTHR43229:SF3">
    <property type="entry name" value="ABC-TYPE MULTIDRUG TRANSPORT SYSTEM, PERMEASE COMPONENT"/>
    <property type="match status" value="1"/>
</dbReference>
<evidence type="ECO:0000256" key="3">
    <source>
        <dbReference type="ARBA" id="ARBA00022989"/>
    </source>
</evidence>
<feature type="domain" description="ABC transmembrane type-2" evidence="6">
    <location>
        <begin position="23"/>
        <end position="250"/>
    </location>
</feature>
<organism evidence="7 8">
    <name type="scientific">Oceanobacillus kimchii</name>
    <dbReference type="NCBI Taxonomy" id="746691"/>
    <lineage>
        <taxon>Bacteria</taxon>
        <taxon>Bacillati</taxon>
        <taxon>Bacillota</taxon>
        <taxon>Bacilli</taxon>
        <taxon>Bacillales</taxon>
        <taxon>Bacillaceae</taxon>
        <taxon>Oceanobacillus</taxon>
    </lineage>
</organism>
<feature type="transmembrane region" description="Helical" evidence="5">
    <location>
        <begin position="138"/>
        <end position="159"/>
    </location>
</feature>